<dbReference type="GO" id="GO:0003676">
    <property type="term" value="F:nucleic acid binding"/>
    <property type="evidence" value="ECO:0007669"/>
    <property type="project" value="InterPro"/>
</dbReference>
<dbReference type="Gene3D" id="3.30.420.10">
    <property type="entry name" value="Ribonuclease H-like superfamily/Ribonuclease H"/>
    <property type="match status" value="1"/>
</dbReference>
<dbReference type="PANTHER" id="PTHR47723:SF19">
    <property type="entry name" value="POLYNUCLEOTIDYL TRANSFERASE, RIBONUCLEASE H-LIKE SUPERFAMILY PROTEIN"/>
    <property type="match status" value="1"/>
</dbReference>
<dbReference type="PANTHER" id="PTHR47723">
    <property type="entry name" value="OS05G0353850 PROTEIN"/>
    <property type="match status" value="1"/>
</dbReference>
<keyword evidence="3" id="KW-1185">Reference proteome</keyword>
<keyword evidence="2" id="KW-0378">Hydrolase</keyword>
<evidence type="ECO:0000313" key="2">
    <source>
        <dbReference type="EMBL" id="ATF26808.1"/>
    </source>
</evidence>
<evidence type="ECO:0000313" key="3">
    <source>
        <dbReference type="Proteomes" id="UP000243591"/>
    </source>
</evidence>
<dbReference type="SUPFAM" id="SSF53098">
    <property type="entry name" value="Ribonuclease H-like"/>
    <property type="match status" value="1"/>
</dbReference>
<protein>
    <submittedName>
        <fullName evidence="2">Ribonuclease HI</fullName>
        <ecNumber evidence="2">3.1.26.4</ecNumber>
    </submittedName>
</protein>
<accession>A0A1D2LZY4</accession>
<gene>
    <name evidence="2" type="primary">rnhA</name>
    <name evidence="2" type="ORF">CNY62_10850</name>
</gene>
<organism evidence="2 3">
    <name type="scientific">Brochothrix thermosphacta</name>
    <name type="common">Microbacterium thermosphactum</name>
    <dbReference type="NCBI Taxonomy" id="2756"/>
    <lineage>
        <taxon>Bacteria</taxon>
        <taxon>Bacillati</taxon>
        <taxon>Bacillota</taxon>
        <taxon>Bacilli</taxon>
        <taxon>Bacillales</taxon>
        <taxon>Listeriaceae</taxon>
        <taxon>Brochothrix</taxon>
    </lineage>
</organism>
<reference evidence="2 3" key="1">
    <citation type="submission" date="2017-09" db="EMBL/GenBank/DDBJ databases">
        <title>Complete Genome Sequences of Two Strains of the Meat Spoilage Bacterium Brochothrix thermosphacta Isolated from Ground Chicken.</title>
        <authorList>
            <person name="Paoli G.C."/>
            <person name="Wijey C."/>
            <person name="Chen C.-Y."/>
            <person name="Nguyen L."/>
            <person name="Yan X."/>
            <person name="Irwin P.L."/>
        </authorList>
    </citation>
    <scope>NUCLEOTIDE SEQUENCE [LARGE SCALE GENOMIC DNA]</scope>
    <source>
        <strain evidence="2 3">BI</strain>
    </source>
</reference>
<dbReference type="KEGG" id="bths:CNY62_10850"/>
<dbReference type="EC" id="3.1.26.4" evidence="2"/>
<dbReference type="AlphaFoldDB" id="A0A1D2LZY4"/>
<dbReference type="OrthoDB" id="7845843at2"/>
<dbReference type="Proteomes" id="UP000243591">
    <property type="component" value="Chromosome"/>
</dbReference>
<dbReference type="CDD" id="cd09279">
    <property type="entry name" value="RNase_HI_like"/>
    <property type="match status" value="1"/>
</dbReference>
<name>A0A1D2LZY4_BROTH</name>
<feature type="domain" description="RNase H type-1" evidence="1">
    <location>
        <begin position="1"/>
        <end position="126"/>
    </location>
</feature>
<evidence type="ECO:0000259" key="1">
    <source>
        <dbReference type="PROSITE" id="PS50879"/>
    </source>
</evidence>
<dbReference type="InterPro" id="IPR012337">
    <property type="entry name" value="RNaseH-like_sf"/>
</dbReference>
<dbReference type="GeneID" id="66536421"/>
<dbReference type="PROSITE" id="PS50879">
    <property type="entry name" value="RNASE_H_1"/>
    <property type="match status" value="1"/>
</dbReference>
<dbReference type="InterPro" id="IPR036397">
    <property type="entry name" value="RNaseH_sf"/>
</dbReference>
<dbReference type="STRING" id="2756.BFR44_05185"/>
<dbReference type="Pfam" id="PF13456">
    <property type="entry name" value="RVT_3"/>
    <property type="match status" value="1"/>
</dbReference>
<dbReference type="GO" id="GO:0004523">
    <property type="term" value="F:RNA-DNA hybrid ribonuclease activity"/>
    <property type="evidence" value="ECO:0007669"/>
    <property type="project" value="UniProtKB-EC"/>
</dbReference>
<proteinExistence type="predicted"/>
<dbReference type="RefSeq" id="WP_029092586.1">
    <property type="nucleotide sequence ID" value="NZ_CP016839.1"/>
</dbReference>
<dbReference type="InterPro" id="IPR053151">
    <property type="entry name" value="RNase_H-like"/>
</dbReference>
<dbReference type="InterPro" id="IPR002156">
    <property type="entry name" value="RNaseH_domain"/>
</dbReference>
<sequence>MISLYVDGASAGNPGNSGIGVVILHNNQQQQLNKTIGRYTNHEAEFLAAIWGLEQCKEIESSVIRLFSDSQAVISAIEKRYAKKEPYAAYLQTILTLLDTYELVFCNWIPRDKNKKADQLARAAIVKSID</sequence>
<dbReference type="EMBL" id="CP023483">
    <property type="protein sequence ID" value="ATF26808.1"/>
    <property type="molecule type" value="Genomic_DNA"/>
</dbReference>